<protein>
    <recommendedName>
        <fullName evidence="10">Ribonuclease 3</fullName>
        <ecNumber evidence="10">3.1.26.3</ecNumber>
    </recommendedName>
    <alternativeName>
        <fullName evidence="10">Ribonuclease III</fullName>
        <shortName evidence="10">RNase III</shortName>
    </alternativeName>
</protein>
<gene>
    <name evidence="10 13" type="primary">rnc</name>
    <name evidence="13" type="ORF">KX01_1788</name>
</gene>
<dbReference type="GO" id="GO:0008033">
    <property type="term" value="P:tRNA processing"/>
    <property type="evidence" value="ECO:0007669"/>
    <property type="project" value="UniProtKB-KW"/>
</dbReference>
<evidence type="ECO:0000256" key="9">
    <source>
        <dbReference type="ARBA" id="ARBA00022884"/>
    </source>
</evidence>
<keyword evidence="5 10" id="KW-0819">tRNA processing</keyword>
<dbReference type="SUPFAM" id="SSF54768">
    <property type="entry name" value="dsRNA-binding domain-like"/>
    <property type="match status" value="1"/>
</dbReference>
<dbReference type="STRING" id="1542390.KX01_1788"/>
<name>A0A1J0KVV9_9GAMM</name>
<comment type="subunit">
    <text evidence="10">Homodimer.</text>
</comment>
<dbReference type="GO" id="GO:0019843">
    <property type="term" value="F:rRNA binding"/>
    <property type="evidence" value="ECO:0007669"/>
    <property type="project" value="UniProtKB-KW"/>
</dbReference>
<keyword evidence="6 10" id="KW-0540">Nuclease</keyword>
<dbReference type="CDD" id="cd00593">
    <property type="entry name" value="RIBOc"/>
    <property type="match status" value="1"/>
</dbReference>
<comment type="catalytic activity">
    <reaction evidence="1 10">
        <text>Endonucleolytic cleavage to 5'-phosphomonoester.</text>
        <dbReference type="EC" id="3.1.26.3"/>
    </reaction>
</comment>
<evidence type="ECO:0000259" key="12">
    <source>
        <dbReference type="PROSITE" id="PS50142"/>
    </source>
</evidence>
<dbReference type="AlphaFoldDB" id="A0A1J0KVV9"/>
<keyword evidence="10" id="KW-0963">Cytoplasm</keyword>
<dbReference type="GO" id="GO:0005737">
    <property type="term" value="C:cytoplasm"/>
    <property type="evidence" value="ECO:0007669"/>
    <property type="project" value="UniProtKB-SubCell"/>
</dbReference>
<evidence type="ECO:0000256" key="1">
    <source>
        <dbReference type="ARBA" id="ARBA00000109"/>
    </source>
</evidence>
<evidence type="ECO:0000259" key="11">
    <source>
        <dbReference type="PROSITE" id="PS50137"/>
    </source>
</evidence>
<keyword evidence="8 10" id="KW-0378">Hydrolase</keyword>
<keyword evidence="14" id="KW-1185">Reference proteome</keyword>
<feature type="domain" description="DRBM" evidence="11">
    <location>
        <begin position="155"/>
        <end position="225"/>
    </location>
</feature>
<dbReference type="SUPFAM" id="SSF69065">
    <property type="entry name" value="RNase III domain-like"/>
    <property type="match status" value="1"/>
</dbReference>
<keyword evidence="7 10" id="KW-0255">Endonuclease</keyword>
<dbReference type="GO" id="GO:0003725">
    <property type="term" value="F:double-stranded RNA binding"/>
    <property type="evidence" value="ECO:0007669"/>
    <property type="project" value="TreeGrafter"/>
</dbReference>
<comment type="similarity">
    <text evidence="2">Belongs to the ribonuclease III family.</text>
</comment>
<keyword evidence="10" id="KW-0460">Magnesium</keyword>
<dbReference type="EMBL" id="CP009654">
    <property type="protein sequence ID" value="APC97933.1"/>
    <property type="molecule type" value="Genomic_DNA"/>
</dbReference>
<dbReference type="HAMAP" id="MF_00104">
    <property type="entry name" value="RNase_III"/>
    <property type="match status" value="1"/>
</dbReference>
<evidence type="ECO:0000256" key="5">
    <source>
        <dbReference type="ARBA" id="ARBA00022694"/>
    </source>
</evidence>
<feature type="active site" evidence="10">
    <location>
        <position position="44"/>
    </location>
</feature>
<dbReference type="SMART" id="SM00358">
    <property type="entry name" value="DSRM"/>
    <property type="match status" value="1"/>
</dbReference>
<dbReference type="FunFam" id="1.10.1520.10:FF:000001">
    <property type="entry name" value="Ribonuclease 3"/>
    <property type="match status" value="1"/>
</dbReference>
<evidence type="ECO:0000256" key="2">
    <source>
        <dbReference type="ARBA" id="ARBA00010183"/>
    </source>
</evidence>
<proteinExistence type="inferred from homology"/>
<keyword evidence="4 10" id="KW-0507">mRNA processing</keyword>
<dbReference type="Gene3D" id="3.30.160.20">
    <property type="match status" value="1"/>
</dbReference>
<comment type="function">
    <text evidence="10">Digests double-stranded RNA. Involved in the processing of primary rRNA transcript to yield the immediate precursors to the large and small rRNAs (23S and 16S). Processes some mRNAs, and tRNAs when they are encoded in the rRNA operon. Processes pre-crRNA and tracrRNA of type II CRISPR loci if present in the organism.</text>
</comment>
<organism evidence="13 14">
    <name type="scientific">Francisella frigiditurris</name>
    <dbReference type="NCBI Taxonomy" id="1542390"/>
    <lineage>
        <taxon>Bacteria</taxon>
        <taxon>Pseudomonadati</taxon>
        <taxon>Pseudomonadota</taxon>
        <taxon>Gammaproteobacteria</taxon>
        <taxon>Thiotrichales</taxon>
        <taxon>Francisellaceae</taxon>
        <taxon>Francisella</taxon>
    </lineage>
</organism>
<evidence type="ECO:0000256" key="10">
    <source>
        <dbReference type="HAMAP-Rule" id="MF_00104"/>
    </source>
</evidence>
<dbReference type="InterPro" id="IPR000999">
    <property type="entry name" value="RNase_III_dom"/>
</dbReference>
<evidence type="ECO:0000256" key="3">
    <source>
        <dbReference type="ARBA" id="ARBA00022552"/>
    </source>
</evidence>
<dbReference type="PROSITE" id="PS00517">
    <property type="entry name" value="RNASE_3_1"/>
    <property type="match status" value="1"/>
</dbReference>
<sequence>MSKDYISLYKRINYSFKDQAFAIRALTHRSKGKKNYERLEFLGDSILGFLIAEVLFSMFPEQSEGKLSQIRTKLVKGYTLAQLALKLGLDEYIILGASELKGGGHKRERILEDVLEALIGAIYLDSDFETVKKCVISWYRPILENIDLDVVKIKDNKSKLQEILLQNTYELPDYTLVKTEGEDHQQIFTVKVLVKEFNLETEGVADSKKKAEQLAAGEMIRLLAEKELYEKKK</sequence>
<keyword evidence="9 10" id="KW-0694">RNA-binding</keyword>
<feature type="binding site" evidence="10">
    <location>
        <position position="116"/>
    </location>
    <ligand>
        <name>Mg(2+)</name>
        <dbReference type="ChEBI" id="CHEBI:18420"/>
    </ligand>
</feature>
<evidence type="ECO:0000256" key="7">
    <source>
        <dbReference type="ARBA" id="ARBA00022759"/>
    </source>
</evidence>
<keyword evidence="10" id="KW-0699">rRNA-binding</keyword>
<dbReference type="Pfam" id="PF00035">
    <property type="entry name" value="dsrm"/>
    <property type="match status" value="1"/>
</dbReference>
<reference evidence="14" key="1">
    <citation type="submission" date="2014-10" db="EMBL/GenBank/DDBJ databases">
        <authorList>
            <person name="Kuske C.R."/>
            <person name="Challacombe J.F."/>
            <person name="Daligault H.E."/>
            <person name="Davenport K.W."/>
            <person name="Johnson S.L."/>
            <person name="Siddaramappa S."/>
            <person name="Petersen J.M."/>
        </authorList>
    </citation>
    <scope>NUCLEOTIDE SEQUENCE [LARGE SCALE GENOMIC DNA]</scope>
    <source>
        <strain evidence="14">CA97-1460</strain>
    </source>
</reference>
<dbReference type="SMART" id="SM00535">
    <property type="entry name" value="RIBOc"/>
    <property type="match status" value="1"/>
</dbReference>
<dbReference type="CDD" id="cd10845">
    <property type="entry name" value="DSRM_RNAse_III_family"/>
    <property type="match status" value="1"/>
</dbReference>
<dbReference type="RefSeq" id="WP_071664639.1">
    <property type="nucleotide sequence ID" value="NZ_CP009654.1"/>
</dbReference>
<dbReference type="PROSITE" id="PS50137">
    <property type="entry name" value="DS_RBD"/>
    <property type="match status" value="1"/>
</dbReference>
<dbReference type="GO" id="GO:0004525">
    <property type="term" value="F:ribonuclease III activity"/>
    <property type="evidence" value="ECO:0007669"/>
    <property type="project" value="UniProtKB-UniRule"/>
</dbReference>
<dbReference type="GO" id="GO:0010468">
    <property type="term" value="P:regulation of gene expression"/>
    <property type="evidence" value="ECO:0007669"/>
    <property type="project" value="TreeGrafter"/>
</dbReference>
<dbReference type="GO" id="GO:0046872">
    <property type="term" value="F:metal ion binding"/>
    <property type="evidence" value="ECO:0007669"/>
    <property type="project" value="UniProtKB-KW"/>
</dbReference>
<feature type="binding site" evidence="10">
    <location>
        <position position="113"/>
    </location>
    <ligand>
        <name>Mg(2+)</name>
        <dbReference type="ChEBI" id="CHEBI:18420"/>
    </ligand>
</feature>
<keyword evidence="10" id="KW-0479">Metal-binding</keyword>
<dbReference type="EC" id="3.1.26.3" evidence="10"/>
<feature type="domain" description="RNase III" evidence="12">
    <location>
        <begin position="5"/>
        <end position="127"/>
    </location>
</feature>
<evidence type="ECO:0000256" key="4">
    <source>
        <dbReference type="ARBA" id="ARBA00022664"/>
    </source>
</evidence>
<dbReference type="OrthoDB" id="9805026at2"/>
<dbReference type="PANTHER" id="PTHR11207">
    <property type="entry name" value="RIBONUCLEASE III"/>
    <property type="match status" value="1"/>
</dbReference>
<dbReference type="InterPro" id="IPR036389">
    <property type="entry name" value="RNase_III_sf"/>
</dbReference>
<dbReference type="Proteomes" id="UP000182521">
    <property type="component" value="Chromosome"/>
</dbReference>
<dbReference type="NCBIfam" id="TIGR02191">
    <property type="entry name" value="RNaseIII"/>
    <property type="match status" value="1"/>
</dbReference>
<dbReference type="PANTHER" id="PTHR11207:SF0">
    <property type="entry name" value="RIBONUCLEASE 3"/>
    <property type="match status" value="1"/>
</dbReference>
<dbReference type="Gene3D" id="1.10.1520.10">
    <property type="entry name" value="Ribonuclease III domain"/>
    <property type="match status" value="1"/>
</dbReference>
<dbReference type="InterPro" id="IPR014720">
    <property type="entry name" value="dsRBD_dom"/>
</dbReference>
<evidence type="ECO:0000256" key="8">
    <source>
        <dbReference type="ARBA" id="ARBA00022801"/>
    </source>
</evidence>
<dbReference type="InterPro" id="IPR011907">
    <property type="entry name" value="RNase_III"/>
</dbReference>
<dbReference type="PROSITE" id="PS50142">
    <property type="entry name" value="RNASE_3_2"/>
    <property type="match status" value="1"/>
</dbReference>
<evidence type="ECO:0000313" key="13">
    <source>
        <dbReference type="EMBL" id="APC97933.1"/>
    </source>
</evidence>
<dbReference type="GO" id="GO:0006397">
    <property type="term" value="P:mRNA processing"/>
    <property type="evidence" value="ECO:0007669"/>
    <property type="project" value="UniProtKB-UniRule"/>
</dbReference>
<dbReference type="GO" id="GO:0006364">
    <property type="term" value="P:rRNA processing"/>
    <property type="evidence" value="ECO:0007669"/>
    <property type="project" value="UniProtKB-UniRule"/>
</dbReference>
<evidence type="ECO:0000256" key="6">
    <source>
        <dbReference type="ARBA" id="ARBA00022722"/>
    </source>
</evidence>
<dbReference type="Pfam" id="PF14622">
    <property type="entry name" value="Ribonucleas_3_3"/>
    <property type="match status" value="1"/>
</dbReference>
<dbReference type="KEGG" id="frc:KX01_1788"/>
<comment type="cofactor">
    <cofactor evidence="10">
        <name>Mg(2+)</name>
        <dbReference type="ChEBI" id="CHEBI:18420"/>
    </cofactor>
</comment>
<feature type="binding site" evidence="10">
    <location>
        <position position="40"/>
    </location>
    <ligand>
        <name>Mg(2+)</name>
        <dbReference type="ChEBI" id="CHEBI:18420"/>
    </ligand>
</feature>
<accession>A0A1J0KVV9</accession>
<comment type="subcellular location">
    <subcellularLocation>
        <location evidence="10">Cytoplasm</location>
    </subcellularLocation>
</comment>
<evidence type="ECO:0000313" key="14">
    <source>
        <dbReference type="Proteomes" id="UP000182521"/>
    </source>
</evidence>
<feature type="active site" evidence="10">
    <location>
        <position position="116"/>
    </location>
</feature>
<keyword evidence="3 10" id="KW-0698">rRNA processing</keyword>